<organism evidence="3 4">
    <name type="scientific">Halocaridina rubra</name>
    <name type="common">Hawaiian red shrimp</name>
    <dbReference type="NCBI Taxonomy" id="373956"/>
    <lineage>
        <taxon>Eukaryota</taxon>
        <taxon>Metazoa</taxon>
        <taxon>Ecdysozoa</taxon>
        <taxon>Arthropoda</taxon>
        <taxon>Crustacea</taxon>
        <taxon>Multicrustacea</taxon>
        <taxon>Malacostraca</taxon>
        <taxon>Eumalacostraca</taxon>
        <taxon>Eucarida</taxon>
        <taxon>Decapoda</taxon>
        <taxon>Pleocyemata</taxon>
        <taxon>Caridea</taxon>
        <taxon>Atyoidea</taxon>
        <taxon>Atyidae</taxon>
        <taxon>Halocaridina</taxon>
    </lineage>
</organism>
<feature type="transmembrane region" description="Helical" evidence="1">
    <location>
        <begin position="76"/>
        <end position="94"/>
    </location>
</feature>
<evidence type="ECO:0000256" key="2">
    <source>
        <dbReference type="SAM" id="SignalP"/>
    </source>
</evidence>
<dbReference type="EMBL" id="JAXCGZ010010001">
    <property type="protein sequence ID" value="KAK7075907.1"/>
    <property type="molecule type" value="Genomic_DNA"/>
</dbReference>
<evidence type="ECO:0000313" key="3">
    <source>
        <dbReference type="EMBL" id="KAK7075907.1"/>
    </source>
</evidence>
<dbReference type="Proteomes" id="UP001381693">
    <property type="component" value="Unassembled WGS sequence"/>
</dbReference>
<keyword evidence="2" id="KW-0732">Signal</keyword>
<comment type="caution">
    <text evidence="3">The sequence shown here is derived from an EMBL/GenBank/DDBJ whole genome shotgun (WGS) entry which is preliminary data.</text>
</comment>
<gene>
    <name evidence="3" type="ORF">SK128_025878</name>
</gene>
<proteinExistence type="predicted"/>
<keyword evidence="4" id="KW-1185">Reference proteome</keyword>
<keyword evidence="1" id="KW-1133">Transmembrane helix</keyword>
<sequence>MYSFLILSLLVTFLISLSTFISAACSFDFVFVVSDQVSDPYDFCKVGSVTYVQQFLNHTFPPPAFSSSTGKPSSPGALPFLILAIATFTSFIRLPMLVPGEIQRHALNRLPHCRSVYSPHGQSYRHFLSAWFPIGPAETAASSSSPQPAPPPYF</sequence>
<name>A0AAN9AA79_HALRR</name>
<evidence type="ECO:0000313" key="4">
    <source>
        <dbReference type="Proteomes" id="UP001381693"/>
    </source>
</evidence>
<feature type="signal peptide" evidence="2">
    <location>
        <begin position="1"/>
        <end position="23"/>
    </location>
</feature>
<protein>
    <submittedName>
        <fullName evidence="3">Uncharacterized protein</fullName>
    </submittedName>
</protein>
<reference evidence="3 4" key="1">
    <citation type="submission" date="2023-11" db="EMBL/GenBank/DDBJ databases">
        <title>Halocaridina rubra genome assembly.</title>
        <authorList>
            <person name="Smith C."/>
        </authorList>
    </citation>
    <scope>NUCLEOTIDE SEQUENCE [LARGE SCALE GENOMIC DNA]</scope>
    <source>
        <strain evidence="3">EP-1</strain>
        <tissue evidence="3">Whole</tissue>
    </source>
</reference>
<accession>A0AAN9AA79</accession>
<evidence type="ECO:0000256" key="1">
    <source>
        <dbReference type="SAM" id="Phobius"/>
    </source>
</evidence>
<feature type="chain" id="PRO_5042922623" evidence="2">
    <location>
        <begin position="24"/>
        <end position="154"/>
    </location>
</feature>
<keyword evidence="1" id="KW-0812">Transmembrane</keyword>
<dbReference type="AlphaFoldDB" id="A0AAN9AA79"/>
<keyword evidence="1" id="KW-0472">Membrane</keyword>